<evidence type="ECO:0000256" key="1">
    <source>
        <dbReference type="ARBA" id="ARBA00004651"/>
    </source>
</evidence>
<feature type="compositionally biased region" description="Pro residues" evidence="7">
    <location>
        <begin position="273"/>
        <end position="285"/>
    </location>
</feature>
<comment type="subcellular location">
    <subcellularLocation>
        <location evidence="1">Cell membrane</location>
        <topology evidence="1">Multi-pass membrane protein</topology>
    </subcellularLocation>
</comment>
<feature type="transmembrane region" description="Helical" evidence="8">
    <location>
        <begin position="178"/>
        <end position="200"/>
    </location>
</feature>
<dbReference type="InterPro" id="IPR000253">
    <property type="entry name" value="FHA_dom"/>
</dbReference>
<dbReference type="GO" id="GO:0005886">
    <property type="term" value="C:plasma membrane"/>
    <property type="evidence" value="ECO:0007669"/>
    <property type="project" value="UniProtKB-SubCell"/>
</dbReference>
<organism evidence="10 11">
    <name type="scientific">Sinomonas atrocyanea</name>
    <dbReference type="NCBI Taxonomy" id="37927"/>
    <lineage>
        <taxon>Bacteria</taxon>
        <taxon>Bacillati</taxon>
        <taxon>Actinomycetota</taxon>
        <taxon>Actinomycetes</taxon>
        <taxon>Micrococcales</taxon>
        <taxon>Micrococcaceae</taxon>
        <taxon>Sinomonas</taxon>
    </lineage>
</organism>
<dbReference type="PANTHER" id="PTHR36115">
    <property type="entry name" value="PROLINE-RICH ANTIGEN HOMOLOG-RELATED"/>
    <property type="match status" value="1"/>
</dbReference>
<dbReference type="InterPro" id="IPR051791">
    <property type="entry name" value="Pra-immunoreactive"/>
</dbReference>
<feature type="transmembrane region" description="Helical" evidence="8">
    <location>
        <begin position="81"/>
        <end position="103"/>
    </location>
</feature>
<keyword evidence="5 8" id="KW-1133">Transmembrane helix</keyword>
<keyword evidence="6 8" id="KW-0472">Membrane</keyword>
<protein>
    <submittedName>
        <fullName evidence="10">RDD domain-containing protein</fullName>
    </submittedName>
</protein>
<feature type="region of interest" description="Disordered" evidence="7">
    <location>
        <begin position="250"/>
        <end position="330"/>
    </location>
</feature>
<dbReference type="KEGG" id="satk:SA2016_1549"/>
<dbReference type="AlphaFoldDB" id="A0A126ZZC3"/>
<dbReference type="PANTHER" id="PTHR36115:SF4">
    <property type="entry name" value="MEMBRANE PROTEIN"/>
    <property type="match status" value="1"/>
</dbReference>
<proteinExistence type="predicted"/>
<dbReference type="Pfam" id="PF13240">
    <property type="entry name" value="Zn_Ribbon_1"/>
    <property type="match status" value="1"/>
</dbReference>
<accession>A0A126ZZC3</accession>
<evidence type="ECO:0000313" key="10">
    <source>
        <dbReference type="EMBL" id="AMM32226.1"/>
    </source>
</evidence>
<dbReference type="STRING" id="37927.SA2016_1549"/>
<gene>
    <name evidence="10" type="ORF">SA2016_1549</name>
</gene>
<evidence type="ECO:0000256" key="8">
    <source>
        <dbReference type="SAM" id="Phobius"/>
    </source>
</evidence>
<dbReference type="InterPro" id="IPR026870">
    <property type="entry name" value="Zinc_ribbon_dom"/>
</dbReference>
<feature type="compositionally biased region" description="Low complexity" evidence="7">
    <location>
        <begin position="320"/>
        <end position="330"/>
    </location>
</feature>
<name>A0A126ZZC3_9MICC</name>
<dbReference type="InterPro" id="IPR010432">
    <property type="entry name" value="RDD"/>
</dbReference>
<evidence type="ECO:0000256" key="7">
    <source>
        <dbReference type="SAM" id="MobiDB-lite"/>
    </source>
</evidence>
<evidence type="ECO:0000256" key="3">
    <source>
        <dbReference type="ARBA" id="ARBA00022553"/>
    </source>
</evidence>
<dbReference type="Pfam" id="PF06271">
    <property type="entry name" value="RDD"/>
    <property type="match status" value="1"/>
</dbReference>
<dbReference type="InterPro" id="IPR008984">
    <property type="entry name" value="SMAD_FHA_dom_sf"/>
</dbReference>
<keyword evidence="2" id="KW-1003">Cell membrane</keyword>
<dbReference type="PROSITE" id="PS50006">
    <property type="entry name" value="FHA_DOMAIN"/>
    <property type="match status" value="1"/>
</dbReference>
<keyword evidence="4 8" id="KW-0812">Transmembrane</keyword>
<evidence type="ECO:0000259" key="9">
    <source>
        <dbReference type="PROSITE" id="PS50006"/>
    </source>
</evidence>
<dbReference type="SUPFAM" id="SSF49879">
    <property type="entry name" value="SMAD/FHA domain"/>
    <property type="match status" value="1"/>
</dbReference>
<evidence type="ECO:0000256" key="5">
    <source>
        <dbReference type="ARBA" id="ARBA00022989"/>
    </source>
</evidence>
<evidence type="ECO:0000256" key="2">
    <source>
        <dbReference type="ARBA" id="ARBA00022475"/>
    </source>
</evidence>
<dbReference type="Gene3D" id="2.60.200.20">
    <property type="match status" value="1"/>
</dbReference>
<dbReference type="OrthoDB" id="3254248at2"/>
<feature type="transmembrane region" description="Helical" evidence="8">
    <location>
        <begin position="123"/>
        <end position="143"/>
    </location>
</feature>
<dbReference type="Pfam" id="PF00498">
    <property type="entry name" value="FHA"/>
    <property type="match status" value="1"/>
</dbReference>
<reference evidence="10 11" key="1">
    <citation type="submission" date="2016-02" db="EMBL/GenBank/DDBJ databases">
        <title>Complete genome of Sinomonas atrocyanea KCTC 3377.</title>
        <authorList>
            <person name="Kim K.M."/>
        </authorList>
    </citation>
    <scope>NUCLEOTIDE SEQUENCE [LARGE SCALE GENOMIC DNA]</scope>
    <source>
        <strain evidence="10 11">KCTC 3377</strain>
    </source>
</reference>
<feature type="compositionally biased region" description="Low complexity" evidence="7">
    <location>
        <begin position="262"/>
        <end position="272"/>
    </location>
</feature>
<evidence type="ECO:0000256" key="4">
    <source>
        <dbReference type="ARBA" id="ARBA00022692"/>
    </source>
</evidence>
<dbReference type="Proteomes" id="UP000070134">
    <property type="component" value="Chromosome"/>
</dbReference>
<feature type="domain" description="FHA" evidence="9">
    <location>
        <begin position="349"/>
        <end position="403"/>
    </location>
</feature>
<keyword evidence="3" id="KW-0597">Phosphoprotein</keyword>
<dbReference type="EMBL" id="CP014518">
    <property type="protein sequence ID" value="AMM32226.1"/>
    <property type="molecule type" value="Genomic_DNA"/>
</dbReference>
<dbReference type="CDD" id="cd00060">
    <property type="entry name" value="FHA"/>
    <property type="match status" value="1"/>
</dbReference>
<evidence type="ECO:0000313" key="11">
    <source>
        <dbReference type="Proteomes" id="UP000070134"/>
    </source>
</evidence>
<sequence length="441" mass="44882">MTASVPPRAQPEAVCPACGSMVRQGALFCPVCGAPAGHTGGHGPSGRTPAGRTGGYEGNTGTMVNLELVNASTGKRAGAKLIDLGLAWILQLLPYLLALASLSTLSGSAYPTSSDEQALLAAAVWWVTGTVLGIALWIFCWAWEARTGKTPGQAMLGLRTSGPEGLAPGWGAVFVRNFVFGLICLIPVAGVVLALISNMFDPNSKRQGWHDKAARTFVFDVRAGRDPLTTGGINGPASFAPRADLPSVQEVASPMASPAAKPQVPARPATAPAAPPAGAVPPAAAPAPAGAVPAPAPAPHAADPDADLGATRFAPSRQTGAPAAGGAPSASDVVLTFNDGRRIALRGPVLIGRNPAGYDDETVQEFLAVDDPGKSVSKTHLAVWSDPSGVWVQDRKSTNGTRVVRADGATAEAPAGQPVLVDAGDVVRFGDCFFSIGRGHA</sequence>
<evidence type="ECO:0000256" key="6">
    <source>
        <dbReference type="ARBA" id="ARBA00023136"/>
    </source>
</evidence>
<keyword evidence="11" id="KW-1185">Reference proteome</keyword>
<dbReference type="PATRIC" id="fig|37927.3.peg.1597"/>